<protein>
    <submittedName>
        <fullName evidence="1">Uncharacterized protein</fullName>
    </submittedName>
</protein>
<evidence type="ECO:0000313" key="1">
    <source>
        <dbReference type="EMBL" id="KAJ4161604.1"/>
    </source>
</evidence>
<dbReference type="KEGG" id="amus:LMH87_007634"/>
<dbReference type="AlphaFoldDB" id="A0A9W8URB2"/>
<keyword evidence="2" id="KW-1185">Reference proteome</keyword>
<proteinExistence type="predicted"/>
<accession>A0A9W8URB2</accession>
<comment type="caution">
    <text evidence="1">The sequence shown here is derived from an EMBL/GenBank/DDBJ whole genome shotgun (WGS) entry which is preliminary data.</text>
</comment>
<evidence type="ECO:0000313" key="2">
    <source>
        <dbReference type="Proteomes" id="UP001144673"/>
    </source>
</evidence>
<sequence length="168" mass="16899">MTKRPTQSAHATYVEGLKYSTMVGVVGAIVCAPAGAALLPTLGIGIVAGGTPAMTAATAATVAAAEAAAAATGLGATSATATLMAVGPVGWALLGADDLTWDCWKPVVMDNSPEPSRGITLNELCRHPNLRSITQEGSGFIAENILAKKFLLSPVDVGGVLAFHATQI</sequence>
<dbReference type="Proteomes" id="UP001144673">
    <property type="component" value="Unassembled WGS sequence"/>
</dbReference>
<dbReference type="EMBL" id="JAJHUN010000002">
    <property type="protein sequence ID" value="KAJ4161604.1"/>
    <property type="molecule type" value="Genomic_DNA"/>
</dbReference>
<name>A0A9W8URB2_AKAMU</name>
<dbReference type="RefSeq" id="XP_056057988.1">
    <property type="nucleotide sequence ID" value="XM_056199549.1"/>
</dbReference>
<reference evidence="1" key="1">
    <citation type="journal article" date="2023" name="Access Microbiol">
        <title>De-novo genome assembly for Akanthomyces muscarius, a biocontrol agent of insect agricultural pests.</title>
        <authorList>
            <person name="Erdos Z."/>
            <person name="Studholme D.J."/>
            <person name="Raymond B."/>
            <person name="Sharma M."/>
        </authorList>
    </citation>
    <scope>NUCLEOTIDE SEQUENCE</scope>
    <source>
        <strain evidence="1">Ve6</strain>
    </source>
</reference>
<dbReference type="GeneID" id="80894793"/>
<organism evidence="1 2">
    <name type="scientific">Akanthomyces muscarius</name>
    <name type="common">Entomopathogenic fungus</name>
    <name type="synonym">Lecanicillium muscarium</name>
    <dbReference type="NCBI Taxonomy" id="2231603"/>
    <lineage>
        <taxon>Eukaryota</taxon>
        <taxon>Fungi</taxon>
        <taxon>Dikarya</taxon>
        <taxon>Ascomycota</taxon>
        <taxon>Pezizomycotina</taxon>
        <taxon>Sordariomycetes</taxon>
        <taxon>Hypocreomycetidae</taxon>
        <taxon>Hypocreales</taxon>
        <taxon>Cordycipitaceae</taxon>
        <taxon>Akanthomyces</taxon>
    </lineage>
</organism>
<gene>
    <name evidence="1" type="ORF">LMH87_007634</name>
</gene>